<dbReference type="InterPro" id="IPR010359">
    <property type="entry name" value="IrrE_HExxH"/>
</dbReference>
<sequence>MAKVNPAILMWARETAGLSLDQAAVAIELKDAHGKKAADRLFAMEKGEEEPTRPLLLRIVKKYRRPLITFYLDKPPRQGNRGQDFREMPGSAPPEHNATLDALIRDINARQSIVRSLLEDEDAPSLPFIGSANRDQGVESVAAEITRTTGFALREYRTQKTIDDAFKYLRASLEQAGIFVVLMGNLGSHHSNIPTEVFRGFSLADPIGPFIVINDQDARSAWPFTALHEAAHLWLGATGISGASSKIPMERFCNEVAASILLPGMEIQELSEIPTLALDGAAGRISAFSEEKKISQRMVSYRLLRANVITKPKWRELEEYFDQQWRDAEARRKKSSDDRKKGGPNYYVVREHRLGPALVNLAARTLGEGTLTYTKAARVLGVKPLNVQPLLSGVFERGDV</sequence>
<dbReference type="PANTHER" id="PTHR43236:SF2">
    <property type="entry name" value="BLL0069 PROTEIN"/>
    <property type="match status" value="1"/>
</dbReference>
<accession>A0A451B3X5</accession>
<dbReference type="EMBL" id="CAADFZ010000148">
    <property type="protein sequence ID" value="VFK67575.1"/>
    <property type="molecule type" value="Genomic_DNA"/>
</dbReference>
<proteinExistence type="predicted"/>
<name>A0A451B3X5_9GAMM</name>
<evidence type="ECO:0000313" key="3">
    <source>
        <dbReference type="EMBL" id="VFK72947.1"/>
    </source>
</evidence>
<dbReference type="InterPro" id="IPR052345">
    <property type="entry name" value="Rad_response_metalloprotease"/>
</dbReference>
<reference evidence="3" key="1">
    <citation type="submission" date="2019-02" db="EMBL/GenBank/DDBJ databases">
        <authorList>
            <person name="Gruber-Vodicka R. H."/>
            <person name="Seah K. B. B."/>
        </authorList>
    </citation>
    <scope>NUCLEOTIDE SEQUENCE</scope>
    <source>
        <strain evidence="3">BECK_BY19</strain>
        <strain evidence="2">BECK_BY8</strain>
    </source>
</reference>
<dbReference type="AlphaFoldDB" id="A0A451B3X5"/>
<evidence type="ECO:0000259" key="1">
    <source>
        <dbReference type="Pfam" id="PF06114"/>
    </source>
</evidence>
<feature type="domain" description="IrrE N-terminal-like" evidence="1">
    <location>
        <begin position="200"/>
        <end position="269"/>
    </location>
</feature>
<protein>
    <recommendedName>
        <fullName evidence="1">IrrE N-terminal-like domain-containing protein</fullName>
    </recommendedName>
</protein>
<gene>
    <name evidence="2" type="ORF">BECKUNK1418G_GA0071005_11488</name>
    <name evidence="3" type="ORF">BECKUNK1418H_GA0071006_11518</name>
</gene>
<dbReference type="PANTHER" id="PTHR43236">
    <property type="entry name" value="ANTITOXIN HIGA1"/>
    <property type="match status" value="1"/>
</dbReference>
<organism evidence="3">
    <name type="scientific">Candidatus Kentrum sp. UNK</name>
    <dbReference type="NCBI Taxonomy" id="2126344"/>
    <lineage>
        <taxon>Bacteria</taxon>
        <taxon>Pseudomonadati</taxon>
        <taxon>Pseudomonadota</taxon>
        <taxon>Gammaproteobacteria</taxon>
        <taxon>Candidatus Kentrum</taxon>
    </lineage>
</organism>
<dbReference type="Pfam" id="PF06114">
    <property type="entry name" value="Peptidase_M78"/>
    <property type="match status" value="1"/>
</dbReference>
<dbReference type="EMBL" id="CAADGD010000151">
    <property type="protein sequence ID" value="VFK72947.1"/>
    <property type="molecule type" value="Genomic_DNA"/>
</dbReference>
<evidence type="ECO:0000313" key="2">
    <source>
        <dbReference type="EMBL" id="VFK67575.1"/>
    </source>
</evidence>